<sequence>MFQAGKINNAISEMNRLEIDIMGISEMRWRSNGQCSLENHKVYYSGNEENQHIHGLGFIVSCEIQKYVINFVPISERIAVIQLSGNPVNINLVYAPTYDADDVEIEQFYCTISDILKTFKKHEITIIIGDMNAKIGQGKSGDLIGDYGLGTRNERGERLMIFVEDEDLAVLKTFFKLPPRCLYTWRSPHDQPGDIVRNQIDYMFIKNRFRTSCLRVKTYPGADIESDHNPLVGSFRIRFKKSIKKQYKKNGT</sequence>
<dbReference type="AlphaFoldDB" id="A0A6G0Z7E7"/>
<feature type="domain" description="Endonuclease/exonuclease/phosphatase" evidence="1">
    <location>
        <begin position="12"/>
        <end position="228"/>
    </location>
</feature>
<dbReference type="PANTHER" id="PTHR23227">
    <property type="entry name" value="BUCENTAUR RELATED"/>
    <property type="match status" value="1"/>
</dbReference>
<evidence type="ECO:0000259" key="1">
    <source>
        <dbReference type="Pfam" id="PF03372"/>
    </source>
</evidence>
<dbReference type="GO" id="GO:0003824">
    <property type="term" value="F:catalytic activity"/>
    <property type="evidence" value="ECO:0007669"/>
    <property type="project" value="InterPro"/>
</dbReference>
<dbReference type="Pfam" id="PF03372">
    <property type="entry name" value="Exo_endo_phos"/>
    <property type="match status" value="1"/>
</dbReference>
<dbReference type="Gene3D" id="3.60.10.10">
    <property type="entry name" value="Endonuclease/exonuclease/phosphatase"/>
    <property type="match status" value="1"/>
</dbReference>
<comment type="caution">
    <text evidence="2">The sequence shown here is derived from an EMBL/GenBank/DDBJ whole genome shotgun (WGS) entry which is preliminary data.</text>
</comment>
<dbReference type="InterPro" id="IPR036691">
    <property type="entry name" value="Endo/exonu/phosph_ase_sf"/>
</dbReference>
<protein>
    <submittedName>
        <fullName evidence="2">Craniofacial development protein 2-like</fullName>
    </submittedName>
</protein>
<dbReference type="InterPro" id="IPR027124">
    <property type="entry name" value="Swc5/CFDP1/2"/>
</dbReference>
<reference evidence="2 3" key="1">
    <citation type="submission" date="2019-08" db="EMBL/GenBank/DDBJ databases">
        <title>Whole genome of Aphis craccivora.</title>
        <authorList>
            <person name="Voronova N.V."/>
            <person name="Shulinski R.S."/>
            <person name="Bandarenka Y.V."/>
            <person name="Zhorov D.G."/>
            <person name="Warner D."/>
        </authorList>
    </citation>
    <scope>NUCLEOTIDE SEQUENCE [LARGE SCALE GENOMIC DNA]</scope>
    <source>
        <strain evidence="2">180601</strain>
        <tissue evidence="2">Whole Body</tissue>
    </source>
</reference>
<proteinExistence type="predicted"/>
<gene>
    <name evidence="2" type="ORF">FWK35_00004206</name>
</gene>
<evidence type="ECO:0000313" key="2">
    <source>
        <dbReference type="EMBL" id="KAF0766395.1"/>
    </source>
</evidence>
<dbReference type="CDD" id="cd09076">
    <property type="entry name" value="L1-EN"/>
    <property type="match status" value="1"/>
</dbReference>
<accession>A0A6G0Z7E7</accession>
<dbReference type="SUPFAM" id="SSF56219">
    <property type="entry name" value="DNase I-like"/>
    <property type="match status" value="1"/>
</dbReference>
<evidence type="ECO:0000313" key="3">
    <source>
        <dbReference type="Proteomes" id="UP000478052"/>
    </source>
</evidence>
<keyword evidence="3" id="KW-1185">Reference proteome</keyword>
<dbReference type="Proteomes" id="UP000478052">
    <property type="component" value="Unassembled WGS sequence"/>
</dbReference>
<dbReference type="OrthoDB" id="10033659at2759"/>
<dbReference type="EMBL" id="VUJU01001202">
    <property type="protein sequence ID" value="KAF0766395.1"/>
    <property type="molecule type" value="Genomic_DNA"/>
</dbReference>
<name>A0A6G0Z7E7_APHCR</name>
<organism evidence="2 3">
    <name type="scientific">Aphis craccivora</name>
    <name type="common">Cowpea aphid</name>
    <dbReference type="NCBI Taxonomy" id="307492"/>
    <lineage>
        <taxon>Eukaryota</taxon>
        <taxon>Metazoa</taxon>
        <taxon>Ecdysozoa</taxon>
        <taxon>Arthropoda</taxon>
        <taxon>Hexapoda</taxon>
        <taxon>Insecta</taxon>
        <taxon>Pterygota</taxon>
        <taxon>Neoptera</taxon>
        <taxon>Paraneoptera</taxon>
        <taxon>Hemiptera</taxon>
        <taxon>Sternorrhyncha</taxon>
        <taxon>Aphidomorpha</taxon>
        <taxon>Aphidoidea</taxon>
        <taxon>Aphididae</taxon>
        <taxon>Aphidini</taxon>
        <taxon>Aphis</taxon>
        <taxon>Aphis</taxon>
    </lineage>
</organism>
<dbReference type="InterPro" id="IPR005135">
    <property type="entry name" value="Endo/exonuclease/phosphatase"/>
</dbReference>
<dbReference type="PANTHER" id="PTHR23227:SF85">
    <property type="entry name" value="CRANIOFACIAL DEVELOPMENT PROTEIN 2"/>
    <property type="match status" value="1"/>
</dbReference>